<keyword evidence="7" id="KW-0131">Cell cycle</keyword>
<feature type="domain" description="Mur ligase N-terminal catalytic" evidence="10">
    <location>
        <begin position="28"/>
        <end position="120"/>
    </location>
</feature>
<feature type="domain" description="Mur ligase central" evidence="12">
    <location>
        <begin position="133"/>
        <end position="316"/>
    </location>
</feature>
<protein>
    <submittedName>
        <fullName evidence="13">UDP-N-acetylmuramate--L-alanine ligase</fullName>
    </submittedName>
</protein>
<evidence type="ECO:0000259" key="11">
    <source>
        <dbReference type="Pfam" id="PF02875"/>
    </source>
</evidence>
<keyword evidence="2" id="KW-0132">Cell division</keyword>
<sequence>MSETPQRSDWPDGPPRVKADSIDLSRPHMIGMQGELMAPLTQLLTLAGFQCTGTDQQMSPDIVQRLRTTVLGITGGEYRTSCAVYSSAIPDDHPDLVTARATGVPLIHRAQALDVLMNEQRGSFEHVKASIGVSGSHGKSCTTAMIGWILRTVGAGPVVMMGGRWADTATGAHAGRGETFVAEIDESDRSHLLTHPDIAVIPALGHEHPETYSSAADVHATMLRWACGLPRDATVILCADDDGTAALAVDLKALPGLRVLTYGTAPGADVPLTGLHHDHAIATGTAHLPGHDPVHIWAAGPGLHQVRNATAAIIAAALRGIDPARAAQALASFPGVQRRLLPAGTGRDVTVVDSYAAHPTEITADLAAARALTGTGRLLVAFQPCGLERLVTFGPQIGRALACGADQILLLPLHTRYPDPTPERAEHACGQLASQLAQATGRPLIPSSSNPRLNAVALAAAAEPGDVILTMGRGDVTGLGTHLLQALRTQGLTRTQPRRRPRRARRRP</sequence>
<keyword evidence="14" id="KW-1185">Reference proteome</keyword>
<evidence type="ECO:0000256" key="9">
    <source>
        <dbReference type="SAM" id="MobiDB-lite"/>
    </source>
</evidence>
<evidence type="ECO:0000259" key="10">
    <source>
        <dbReference type="Pfam" id="PF01225"/>
    </source>
</evidence>
<dbReference type="InterPro" id="IPR000713">
    <property type="entry name" value="Mur_ligase_N"/>
</dbReference>
<evidence type="ECO:0000256" key="6">
    <source>
        <dbReference type="ARBA" id="ARBA00022984"/>
    </source>
</evidence>
<reference evidence="14" key="1">
    <citation type="journal article" date="2019" name="Int. J. Syst. Evol. Microbiol.">
        <title>The Global Catalogue of Microorganisms (GCM) 10K type strain sequencing project: providing services to taxonomists for standard genome sequencing and annotation.</title>
        <authorList>
            <consortium name="The Broad Institute Genomics Platform"/>
            <consortium name="The Broad Institute Genome Sequencing Center for Infectious Disease"/>
            <person name="Wu L."/>
            <person name="Ma J."/>
        </authorList>
    </citation>
    <scope>NUCLEOTIDE SEQUENCE [LARGE SCALE GENOMIC DNA]</scope>
    <source>
        <strain evidence="14">JCM 10696</strain>
    </source>
</reference>
<dbReference type="InterPro" id="IPR036615">
    <property type="entry name" value="Mur_ligase_C_dom_sf"/>
</dbReference>
<evidence type="ECO:0000313" key="14">
    <source>
        <dbReference type="Proteomes" id="UP001500665"/>
    </source>
</evidence>
<keyword evidence="4" id="KW-0067">ATP-binding</keyword>
<name>A0ABP4BWD4_9ACTN</name>
<dbReference type="Pfam" id="PF02875">
    <property type="entry name" value="Mur_ligase_C"/>
    <property type="match status" value="1"/>
</dbReference>
<evidence type="ECO:0000256" key="7">
    <source>
        <dbReference type="ARBA" id="ARBA00023306"/>
    </source>
</evidence>
<evidence type="ECO:0000256" key="2">
    <source>
        <dbReference type="ARBA" id="ARBA00022618"/>
    </source>
</evidence>
<keyword evidence="1 13" id="KW-0436">Ligase</keyword>
<evidence type="ECO:0000313" key="13">
    <source>
        <dbReference type="EMBL" id="GAA0955827.1"/>
    </source>
</evidence>
<comment type="caution">
    <text evidence="13">The sequence shown here is derived from an EMBL/GenBank/DDBJ whole genome shotgun (WGS) entry which is preliminary data.</text>
</comment>
<evidence type="ECO:0000256" key="1">
    <source>
        <dbReference type="ARBA" id="ARBA00022598"/>
    </source>
</evidence>
<feature type="region of interest" description="Disordered" evidence="9">
    <location>
        <begin position="1"/>
        <end position="21"/>
    </location>
</feature>
<evidence type="ECO:0000256" key="3">
    <source>
        <dbReference type="ARBA" id="ARBA00022741"/>
    </source>
</evidence>
<keyword evidence="5" id="KW-0133">Cell shape</keyword>
<keyword evidence="6" id="KW-0573">Peptidoglycan synthesis</keyword>
<dbReference type="InterPro" id="IPR050061">
    <property type="entry name" value="MurCDEF_pg_biosynth"/>
</dbReference>
<keyword evidence="3" id="KW-0547">Nucleotide-binding</keyword>
<feature type="domain" description="Mur ligase C-terminal" evidence="11">
    <location>
        <begin position="342"/>
        <end position="474"/>
    </location>
</feature>
<dbReference type="PANTHER" id="PTHR43445:SF3">
    <property type="entry name" value="UDP-N-ACETYLMURAMATE--L-ALANINE LIGASE"/>
    <property type="match status" value="1"/>
</dbReference>
<dbReference type="Gene3D" id="3.40.1190.10">
    <property type="entry name" value="Mur-like, catalytic domain"/>
    <property type="match status" value="1"/>
</dbReference>
<dbReference type="RefSeq" id="WP_344242500.1">
    <property type="nucleotide sequence ID" value="NZ_BAAAHH010000017.1"/>
</dbReference>
<dbReference type="InterPro" id="IPR013221">
    <property type="entry name" value="Mur_ligase_cen"/>
</dbReference>
<dbReference type="InterPro" id="IPR036565">
    <property type="entry name" value="Mur-like_cat_sf"/>
</dbReference>
<dbReference type="InterPro" id="IPR004101">
    <property type="entry name" value="Mur_ligase_C"/>
</dbReference>
<dbReference type="EMBL" id="BAAAHH010000017">
    <property type="protein sequence ID" value="GAA0955827.1"/>
    <property type="molecule type" value="Genomic_DNA"/>
</dbReference>
<dbReference type="PANTHER" id="PTHR43445">
    <property type="entry name" value="UDP-N-ACETYLMURAMATE--L-ALANINE LIGASE-RELATED"/>
    <property type="match status" value="1"/>
</dbReference>
<dbReference type="GO" id="GO:0016874">
    <property type="term" value="F:ligase activity"/>
    <property type="evidence" value="ECO:0007669"/>
    <property type="project" value="UniProtKB-KW"/>
</dbReference>
<organism evidence="13 14">
    <name type="scientific">Actinocorallia libanotica</name>
    <dbReference type="NCBI Taxonomy" id="46162"/>
    <lineage>
        <taxon>Bacteria</taxon>
        <taxon>Bacillati</taxon>
        <taxon>Actinomycetota</taxon>
        <taxon>Actinomycetes</taxon>
        <taxon>Streptosporangiales</taxon>
        <taxon>Thermomonosporaceae</taxon>
        <taxon>Actinocorallia</taxon>
    </lineage>
</organism>
<feature type="compositionally biased region" description="Basic residues" evidence="9">
    <location>
        <begin position="496"/>
        <end position="508"/>
    </location>
</feature>
<evidence type="ECO:0000259" key="12">
    <source>
        <dbReference type="Pfam" id="PF08245"/>
    </source>
</evidence>
<evidence type="ECO:0000256" key="8">
    <source>
        <dbReference type="ARBA" id="ARBA00023316"/>
    </source>
</evidence>
<dbReference type="Proteomes" id="UP001500665">
    <property type="component" value="Unassembled WGS sequence"/>
</dbReference>
<dbReference type="Gene3D" id="3.90.190.20">
    <property type="entry name" value="Mur ligase, C-terminal domain"/>
    <property type="match status" value="1"/>
</dbReference>
<feature type="region of interest" description="Disordered" evidence="9">
    <location>
        <begin position="487"/>
        <end position="508"/>
    </location>
</feature>
<dbReference type="SUPFAM" id="SSF53244">
    <property type="entry name" value="MurD-like peptide ligases, peptide-binding domain"/>
    <property type="match status" value="1"/>
</dbReference>
<dbReference type="Pfam" id="PF01225">
    <property type="entry name" value="Mur_ligase"/>
    <property type="match status" value="1"/>
</dbReference>
<accession>A0ABP4BWD4</accession>
<dbReference type="SUPFAM" id="SSF53623">
    <property type="entry name" value="MurD-like peptide ligases, catalytic domain"/>
    <property type="match status" value="1"/>
</dbReference>
<gene>
    <name evidence="13" type="primary">murC_1</name>
    <name evidence="13" type="ORF">GCM10009550_41210</name>
</gene>
<dbReference type="SUPFAM" id="SSF51984">
    <property type="entry name" value="MurCD N-terminal domain"/>
    <property type="match status" value="1"/>
</dbReference>
<proteinExistence type="predicted"/>
<dbReference type="Pfam" id="PF08245">
    <property type="entry name" value="Mur_ligase_M"/>
    <property type="match status" value="1"/>
</dbReference>
<keyword evidence="8" id="KW-0961">Cell wall biogenesis/degradation</keyword>
<dbReference type="Gene3D" id="3.40.50.720">
    <property type="entry name" value="NAD(P)-binding Rossmann-like Domain"/>
    <property type="match status" value="1"/>
</dbReference>
<evidence type="ECO:0000256" key="4">
    <source>
        <dbReference type="ARBA" id="ARBA00022840"/>
    </source>
</evidence>
<evidence type="ECO:0000256" key="5">
    <source>
        <dbReference type="ARBA" id="ARBA00022960"/>
    </source>
</evidence>